<name>A0A433QFV2_9FUNG</name>
<evidence type="ECO:0000313" key="1">
    <source>
        <dbReference type="EMBL" id="RUS28708.1"/>
    </source>
</evidence>
<proteinExistence type="predicted"/>
<dbReference type="EMBL" id="RBNJ01006239">
    <property type="protein sequence ID" value="RUS28708.1"/>
    <property type="molecule type" value="Genomic_DNA"/>
</dbReference>
<organism evidence="1 2">
    <name type="scientific">Jimgerdemannia flammicorona</name>
    <dbReference type="NCBI Taxonomy" id="994334"/>
    <lineage>
        <taxon>Eukaryota</taxon>
        <taxon>Fungi</taxon>
        <taxon>Fungi incertae sedis</taxon>
        <taxon>Mucoromycota</taxon>
        <taxon>Mucoromycotina</taxon>
        <taxon>Endogonomycetes</taxon>
        <taxon>Endogonales</taxon>
        <taxon>Endogonaceae</taxon>
        <taxon>Jimgerdemannia</taxon>
    </lineage>
</organism>
<gene>
    <name evidence="1" type="ORF">BC938DRAFT_481545</name>
</gene>
<protein>
    <submittedName>
        <fullName evidence="1">Uncharacterized protein</fullName>
    </submittedName>
</protein>
<comment type="caution">
    <text evidence="1">The sequence shown here is derived from an EMBL/GenBank/DDBJ whole genome shotgun (WGS) entry which is preliminary data.</text>
</comment>
<reference evidence="1 2" key="1">
    <citation type="journal article" date="2018" name="New Phytol.">
        <title>Phylogenomics of Endogonaceae and evolution of mycorrhizas within Mucoromycota.</title>
        <authorList>
            <person name="Chang Y."/>
            <person name="Desiro A."/>
            <person name="Na H."/>
            <person name="Sandor L."/>
            <person name="Lipzen A."/>
            <person name="Clum A."/>
            <person name="Barry K."/>
            <person name="Grigoriev I.V."/>
            <person name="Martin F.M."/>
            <person name="Stajich J.E."/>
            <person name="Smith M.E."/>
            <person name="Bonito G."/>
            <person name="Spatafora J.W."/>
        </authorList>
    </citation>
    <scope>NUCLEOTIDE SEQUENCE [LARGE SCALE GENOMIC DNA]</scope>
    <source>
        <strain evidence="1 2">AD002</strain>
    </source>
</reference>
<evidence type="ECO:0000313" key="2">
    <source>
        <dbReference type="Proteomes" id="UP000274822"/>
    </source>
</evidence>
<sequence length="104" mass="11728">MVSEFCRGSRRTTLFCLMEIGMYCFTGAFDKSYCLLRISGILTYNNLSTSKFYLLQNSTTHEFSGSSCALFANRMHEIEHVKTMAVGGILHNLMTYQSFPGLQG</sequence>
<keyword evidence="2" id="KW-1185">Reference proteome</keyword>
<accession>A0A433QFV2</accession>
<dbReference type="Proteomes" id="UP000274822">
    <property type="component" value="Unassembled WGS sequence"/>
</dbReference>
<dbReference type="AlphaFoldDB" id="A0A433QFV2"/>